<proteinExistence type="predicted"/>
<dbReference type="InterPro" id="IPR010488">
    <property type="entry name" value="Zeta_toxin_domain"/>
</dbReference>
<keyword evidence="2" id="KW-0067">ATP-binding</keyword>
<accession>A0ABV6GYR7</accession>
<gene>
    <name evidence="4" type="ORF">ACFFHK_00875</name>
</gene>
<dbReference type="Proteomes" id="UP001589767">
    <property type="component" value="Unassembled WGS sequence"/>
</dbReference>
<evidence type="ECO:0000256" key="1">
    <source>
        <dbReference type="ARBA" id="ARBA00022741"/>
    </source>
</evidence>
<sequence length="242" mass="27567">MKSKEDILDAITKYDLESDVNKKFTKLWERLSSDKALSPQQFPIGVLLGGQPGAGKSFATMEIKTRLNNNVLVINGDEFRSYHKHYDDFYLLYGKDAAKYTGAFTGKMVEKIRDEAIKSRFNIVIEGTFRTSETPLKELNNFKEKGYKAEVIVCTCPKEVSWESTIKRAKELEAVGLQPRYVPKDHHDYVVKNLADNVQTVFESGLVSHLKVFSRSQKLFDSKIDTINTLKACINNELNKNV</sequence>
<dbReference type="InterPro" id="IPR027417">
    <property type="entry name" value="P-loop_NTPase"/>
</dbReference>
<keyword evidence="1" id="KW-0547">Nucleotide-binding</keyword>
<dbReference type="RefSeq" id="WP_382367878.1">
    <property type="nucleotide sequence ID" value="NZ_JBHLWB010000001.1"/>
</dbReference>
<keyword evidence="5" id="KW-1185">Reference proteome</keyword>
<dbReference type="SUPFAM" id="SSF52540">
    <property type="entry name" value="P-loop containing nucleoside triphosphate hydrolases"/>
    <property type="match status" value="1"/>
</dbReference>
<protein>
    <submittedName>
        <fullName evidence="4">Zeta toxin family protein</fullName>
    </submittedName>
</protein>
<evidence type="ECO:0000259" key="3">
    <source>
        <dbReference type="Pfam" id="PF06414"/>
    </source>
</evidence>
<organism evidence="4 5">
    <name type="scientific">Gallibacterium trehalosifermentans</name>
    <dbReference type="NCBI Taxonomy" id="516935"/>
    <lineage>
        <taxon>Bacteria</taxon>
        <taxon>Pseudomonadati</taxon>
        <taxon>Pseudomonadota</taxon>
        <taxon>Gammaproteobacteria</taxon>
        <taxon>Pasteurellales</taxon>
        <taxon>Pasteurellaceae</taxon>
        <taxon>Gallibacterium</taxon>
    </lineage>
</organism>
<evidence type="ECO:0000256" key="2">
    <source>
        <dbReference type="ARBA" id="ARBA00022840"/>
    </source>
</evidence>
<comment type="caution">
    <text evidence="4">The sequence shown here is derived from an EMBL/GenBank/DDBJ whole genome shotgun (WGS) entry which is preliminary data.</text>
</comment>
<dbReference type="Gene3D" id="3.40.50.300">
    <property type="entry name" value="P-loop containing nucleotide triphosphate hydrolases"/>
    <property type="match status" value="1"/>
</dbReference>
<evidence type="ECO:0000313" key="4">
    <source>
        <dbReference type="EMBL" id="MFC0308259.1"/>
    </source>
</evidence>
<name>A0ABV6GYR7_9PAST</name>
<dbReference type="EMBL" id="JBHLWB010000001">
    <property type="protein sequence ID" value="MFC0308259.1"/>
    <property type="molecule type" value="Genomic_DNA"/>
</dbReference>
<reference evidence="4 5" key="1">
    <citation type="submission" date="2024-09" db="EMBL/GenBank/DDBJ databases">
        <authorList>
            <person name="Sun Q."/>
            <person name="Mori K."/>
        </authorList>
    </citation>
    <scope>NUCLEOTIDE SEQUENCE [LARGE SCALE GENOMIC DNA]</scope>
    <source>
        <strain evidence="4 5">CCM 7539</strain>
    </source>
</reference>
<evidence type="ECO:0000313" key="5">
    <source>
        <dbReference type="Proteomes" id="UP001589767"/>
    </source>
</evidence>
<feature type="domain" description="Zeta toxin" evidence="3">
    <location>
        <begin position="32"/>
        <end position="223"/>
    </location>
</feature>
<dbReference type="Pfam" id="PF06414">
    <property type="entry name" value="Zeta_toxin"/>
    <property type="match status" value="1"/>
</dbReference>